<name>B4GP23_DROPE</name>
<dbReference type="EMBL" id="CH479186">
    <property type="protein sequence ID" value="EDW38906.1"/>
    <property type="molecule type" value="Genomic_DNA"/>
</dbReference>
<gene>
    <name evidence="1" type="primary">Dper\GL13802</name>
    <name evidence="1" type="ORF">Dper_GL13802</name>
</gene>
<dbReference type="AlphaFoldDB" id="B4GP23"/>
<dbReference type="HOGENOM" id="CLU_1961891_0_0_1"/>
<proteinExistence type="predicted"/>
<keyword evidence="2" id="KW-1185">Reference proteome</keyword>
<sequence>MLLWQGCFEHLSIARIPSHDSINKSIDIEKLVSRLSLKLDWKLGPTLATVNTIVLKPAEQSMCRRQRRAIHPTSYDRFLGELAEASQHCRACHDGEASAIIRARVDGNERLELGGVTSVALDQQSHMI</sequence>
<evidence type="ECO:0000313" key="1">
    <source>
        <dbReference type="EMBL" id="EDW38906.1"/>
    </source>
</evidence>
<reference evidence="1 2" key="1">
    <citation type="journal article" date="2007" name="Nature">
        <title>Evolution of genes and genomes on the Drosophila phylogeny.</title>
        <authorList>
            <consortium name="Drosophila 12 Genomes Consortium"/>
            <person name="Clark A.G."/>
            <person name="Eisen M.B."/>
            <person name="Smith D.R."/>
            <person name="Bergman C.M."/>
            <person name="Oliver B."/>
            <person name="Markow T.A."/>
            <person name="Kaufman T.C."/>
            <person name="Kellis M."/>
            <person name="Gelbart W."/>
            <person name="Iyer V.N."/>
            <person name="Pollard D.A."/>
            <person name="Sackton T.B."/>
            <person name="Larracuente A.M."/>
            <person name="Singh N.D."/>
            <person name="Abad J.P."/>
            <person name="Abt D.N."/>
            <person name="Adryan B."/>
            <person name="Aguade M."/>
            <person name="Akashi H."/>
            <person name="Anderson W.W."/>
            <person name="Aquadro C.F."/>
            <person name="Ardell D.H."/>
            <person name="Arguello R."/>
            <person name="Artieri C.G."/>
            <person name="Barbash D.A."/>
            <person name="Barker D."/>
            <person name="Barsanti P."/>
            <person name="Batterham P."/>
            <person name="Batzoglou S."/>
            <person name="Begun D."/>
            <person name="Bhutkar A."/>
            <person name="Blanco E."/>
            <person name="Bosak S.A."/>
            <person name="Bradley R.K."/>
            <person name="Brand A.D."/>
            <person name="Brent M.R."/>
            <person name="Brooks A.N."/>
            <person name="Brown R.H."/>
            <person name="Butlin R.K."/>
            <person name="Caggese C."/>
            <person name="Calvi B.R."/>
            <person name="Bernardo de Carvalho A."/>
            <person name="Caspi A."/>
            <person name="Castrezana S."/>
            <person name="Celniker S.E."/>
            <person name="Chang J.L."/>
            <person name="Chapple C."/>
            <person name="Chatterji S."/>
            <person name="Chinwalla A."/>
            <person name="Civetta A."/>
            <person name="Clifton S.W."/>
            <person name="Comeron J.M."/>
            <person name="Costello J.C."/>
            <person name="Coyne J.A."/>
            <person name="Daub J."/>
            <person name="David R.G."/>
            <person name="Delcher A.L."/>
            <person name="Delehaunty K."/>
            <person name="Do C.B."/>
            <person name="Ebling H."/>
            <person name="Edwards K."/>
            <person name="Eickbush T."/>
            <person name="Evans J.D."/>
            <person name="Filipski A."/>
            <person name="Findeiss S."/>
            <person name="Freyhult E."/>
            <person name="Fulton L."/>
            <person name="Fulton R."/>
            <person name="Garcia A.C."/>
            <person name="Gardiner A."/>
            <person name="Garfield D.A."/>
            <person name="Garvin B.E."/>
            <person name="Gibson G."/>
            <person name="Gilbert D."/>
            <person name="Gnerre S."/>
            <person name="Godfrey J."/>
            <person name="Good R."/>
            <person name="Gotea V."/>
            <person name="Gravely B."/>
            <person name="Greenberg A.J."/>
            <person name="Griffiths-Jones S."/>
            <person name="Gross S."/>
            <person name="Guigo R."/>
            <person name="Gustafson E.A."/>
            <person name="Haerty W."/>
            <person name="Hahn M.W."/>
            <person name="Halligan D.L."/>
            <person name="Halpern A.L."/>
            <person name="Halter G.M."/>
            <person name="Han M.V."/>
            <person name="Heger A."/>
            <person name="Hillier L."/>
            <person name="Hinrichs A.S."/>
            <person name="Holmes I."/>
            <person name="Hoskins R.A."/>
            <person name="Hubisz M.J."/>
            <person name="Hultmark D."/>
            <person name="Huntley M.A."/>
            <person name="Jaffe D.B."/>
            <person name="Jagadeeshan S."/>
            <person name="Jeck W.R."/>
            <person name="Johnson J."/>
            <person name="Jones C.D."/>
            <person name="Jordan W.C."/>
            <person name="Karpen G.H."/>
            <person name="Kataoka E."/>
            <person name="Keightley P.D."/>
            <person name="Kheradpour P."/>
            <person name="Kirkness E.F."/>
            <person name="Koerich L.B."/>
            <person name="Kristiansen K."/>
            <person name="Kudrna D."/>
            <person name="Kulathinal R.J."/>
            <person name="Kumar S."/>
            <person name="Kwok R."/>
            <person name="Lander E."/>
            <person name="Langley C.H."/>
            <person name="Lapoint R."/>
            <person name="Lazzaro B.P."/>
            <person name="Lee S.J."/>
            <person name="Levesque L."/>
            <person name="Li R."/>
            <person name="Lin C.F."/>
            <person name="Lin M.F."/>
            <person name="Lindblad-Toh K."/>
            <person name="Llopart A."/>
            <person name="Long M."/>
            <person name="Low L."/>
            <person name="Lozovsky E."/>
            <person name="Lu J."/>
            <person name="Luo M."/>
            <person name="Machado C.A."/>
            <person name="Makalowski W."/>
            <person name="Marzo M."/>
            <person name="Matsuda M."/>
            <person name="Matzkin L."/>
            <person name="McAllister B."/>
            <person name="McBride C.S."/>
            <person name="McKernan B."/>
            <person name="McKernan K."/>
            <person name="Mendez-Lago M."/>
            <person name="Minx P."/>
            <person name="Mollenhauer M.U."/>
            <person name="Montooth K."/>
            <person name="Mount S.M."/>
            <person name="Mu X."/>
            <person name="Myers E."/>
            <person name="Negre B."/>
            <person name="Newfeld S."/>
            <person name="Nielsen R."/>
            <person name="Noor M.A."/>
            <person name="O'Grady P."/>
            <person name="Pachter L."/>
            <person name="Papaceit M."/>
            <person name="Parisi M.J."/>
            <person name="Parisi M."/>
            <person name="Parts L."/>
            <person name="Pedersen J.S."/>
            <person name="Pesole G."/>
            <person name="Phillippy A.M."/>
            <person name="Ponting C.P."/>
            <person name="Pop M."/>
            <person name="Porcelli D."/>
            <person name="Powell J.R."/>
            <person name="Prohaska S."/>
            <person name="Pruitt K."/>
            <person name="Puig M."/>
            <person name="Quesneville H."/>
            <person name="Ram K.R."/>
            <person name="Rand D."/>
            <person name="Rasmussen M.D."/>
            <person name="Reed L.K."/>
            <person name="Reenan R."/>
            <person name="Reily A."/>
            <person name="Remington K.A."/>
            <person name="Rieger T.T."/>
            <person name="Ritchie M.G."/>
            <person name="Robin C."/>
            <person name="Rogers Y.H."/>
            <person name="Rohde C."/>
            <person name="Rozas J."/>
            <person name="Rubenfield M.J."/>
            <person name="Ruiz A."/>
            <person name="Russo S."/>
            <person name="Salzberg S.L."/>
            <person name="Sanchez-Gracia A."/>
            <person name="Saranga D.J."/>
            <person name="Sato H."/>
            <person name="Schaeffer S.W."/>
            <person name="Schatz M.C."/>
            <person name="Schlenke T."/>
            <person name="Schwartz R."/>
            <person name="Segarra C."/>
            <person name="Singh R.S."/>
            <person name="Sirot L."/>
            <person name="Sirota M."/>
            <person name="Sisneros N.B."/>
            <person name="Smith C.D."/>
            <person name="Smith T.F."/>
            <person name="Spieth J."/>
            <person name="Stage D.E."/>
            <person name="Stark A."/>
            <person name="Stephan W."/>
            <person name="Strausberg R.L."/>
            <person name="Strempel S."/>
            <person name="Sturgill D."/>
            <person name="Sutton G."/>
            <person name="Sutton G.G."/>
            <person name="Tao W."/>
            <person name="Teichmann S."/>
            <person name="Tobari Y.N."/>
            <person name="Tomimura Y."/>
            <person name="Tsolas J.M."/>
            <person name="Valente V.L."/>
            <person name="Venter E."/>
            <person name="Venter J.C."/>
            <person name="Vicario S."/>
            <person name="Vieira F.G."/>
            <person name="Vilella A.J."/>
            <person name="Villasante A."/>
            <person name="Walenz B."/>
            <person name="Wang J."/>
            <person name="Wasserman M."/>
            <person name="Watts T."/>
            <person name="Wilson D."/>
            <person name="Wilson R.K."/>
            <person name="Wing R.A."/>
            <person name="Wolfner M.F."/>
            <person name="Wong A."/>
            <person name="Wong G.K."/>
            <person name="Wu C.I."/>
            <person name="Wu G."/>
            <person name="Yamamoto D."/>
            <person name="Yang H.P."/>
            <person name="Yang S.P."/>
            <person name="Yorke J.A."/>
            <person name="Yoshida K."/>
            <person name="Zdobnov E."/>
            <person name="Zhang P."/>
            <person name="Zhang Y."/>
            <person name="Zimin A.V."/>
            <person name="Baldwin J."/>
            <person name="Abdouelleil A."/>
            <person name="Abdulkadir J."/>
            <person name="Abebe A."/>
            <person name="Abera B."/>
            <person name="Abreu J."/>
            <person name="Acer S.C."/>
            <person name="Aftuck L."/>
            <person name="Alexander A."/>
            <person name="An P."/>
            <person name="Anderson E."/>
            <person name="Anderson S."/>
            <person name="Arachi H."/>
            <person name="Azer M."/>
            <person name="Bachantsang P."/>
            <person name="Barry A."/>
            <person name="Bayul T."/>
            <person name="Berlin A."/>
            <person name="Bessette D."/>
            <person name="Bloom T."/>
            <person name="Blye J."/>
            <person name="Boguslavskiy L."/>
            <person name="Bonnet C."/>
            <person name="Boukhgalter B."/>
            <person name="Bourzgui I."/>
            <person name="Brown A."/>
            <person name="Cahill P."/>
            <person name="Channer S."/>
            <person name="Cheshatsang Y."/>
            <person name="Chuda L."/>
            <person name="Citroen M."/>
            <person name="Collymore A."/>
            <person name="Cooke P."/>
            <person name="Costello M."/>
            <person name="D'Aco K."/>
            <person name="Daza R."/>
            <person name="De Haan G."/>
            <person name="DeGray S."/>
            <person name="DeMaso C."/>
            <person name="Dhargay N."/>
            <person name="Dooley K."/>
            <person name="Dooley E."/>
            <person name="Doricent M."/>
            <person name="Dorje P."/>
            <person name="Dorjee K."/>
            <person name="Dupes A."/>
            <person name="Elong R."/>
            <person name="Falk J."/>
            <person name="Farina A."/>
            <person name="Faro S."/>
            <person name="Ferguson D."/>
            <person name="Fisher S."/>
            <person name="Foley C.D."/>
            <person name="Franke A."/>
            <person name="Friedrich D."/>
            <person name="Gadbois L."/>
            <person name="Gearin G."/>
            <person name="Gearin C.R."/>
            <person name="Giannoukos G."/>
            <person name="Goode T."/>
            <person name="Graham J."/>
            <person name="Grandbois E."/>
            <person name="Grewal S."/>
            <person name="Gyaltsen K."/>
            <person name="Hafez N."/>
            <person name="Hagos B."/>
            <person name="Hall J."/>
            <person name="Henson C."/>
            <person name="Hollinger A."/>
            <person name="Honan T."/>
            <person name="Huard M.D."/>
            <person name="Hughes L."/>
            <person name="Hurhula B."/>
            <person name="Husby M.E."/>
            <person name="Kamat A."/>
            <person name="Kanga B."/>
            <person name="Kashin S."/>
            <person name="Khazanovich D."/>
            <person name="Kisner P."/>
            <person name="Lance K."/>
            <person name="Lara M."/>
            <person name="Lee W."/>
            <person name="Lennon N."/>
            <person name="Letendre F."/>
            <person name="LeVine R."/>
            <person name="Lipovsky A."/>
            <person name="Liu X."/>
            <person name="Liu J."/>
            <person name="Liu S."/>
            <person name="Lokyitsang T."/>
            <person name="Lokyitsang Y."/>
            <person name="Lubonja R."/>
            <person name="Lui A."/>
            <person name="MacDonald P."/>
            <person name="Magnisalis V."/>
            <person name="Maru K."/>
            <person name="Matthews C."/>
            <person name="McCusker W."/>
            <person name="McDonough S."/>
            <person name="Mehta T."/>
            <person name="Meldrim J."/>
            <person name="Meneus L."/>
            <person name="Mihai O."/>
            <person name="Mihalev A."/>
            <person name="Mihova T."/>
            <person name="Mittelman R."/>
            <person name="Mlenga V."/>
            <person name="Montmayeur A."/>
            <person name="Mulrain L."/>
            <person name="Navidi A."/>
            <person name="Naylor J."/>
            <person name="Negash T."/>
            <person name="Nguyen T."/>
            <person name="Nguyen N."/>
            <person name="Nicol R."/>
            <person name="Norbu C."/>
            <person name="Norbu N."/>
            <person name="Novod N."/>
            <person name="O'Neill B."/>
            <person name="Osman S."/>
            <person name="Markiewicz E."/>
            <person name="Oyono O.L."/>
            <person name="Patti C."/>
            <person name="Phunkhang P."/>
            <person name="Pierre F."/>
            <person name="Priest M."/>
            <person name="Raghuraman S."/>
            <person name="Rege F."/>
            <person name="Reyes R."/>
            <person name="Rise C."/>
            <person name="Rogov P."/>
            <person name="Ross K."/>
            <person name="Ryan E."/>
            <person name="Settipalli S."/>
            <person name="Shea T."/>
            <person name="Sherpa N."/>
            <person name="Shi L."/>
            <person name="Shih D."/>
            <person name="Sparrow T."/>
            <person name="Spaulding J."/>
            <person name="Stalker J."/>
            <person name="Stange-Thomann N."/>
            <person name="Stavropoulos S."/>
            <person name="Stone C."/>
            <person name="Strader C."/>
            <person name="Tesfaye S."/>
            <person name="Thomson T."/>
            <person name="Thoulutsang Y."/>
            <person name="Thoulutsang D."/>
            <person name="Topham K."/>
            <person name="Topping I."/>
            <person name="Tsamla T."/>
            <person name="Vassiliev H."/>
            <person name="Vo A."/>
            <person name="Wangchuk T."/>
            <person name="Wangdi T."/>
            <person name="Weiand M."/>
            <person name="Wilkinson J."/>
            <person name="Wilson A."/>
            <person name="Yadav S."/>
            <person name="Young G."/>
            <person name="Yu Q."/>
            <person name="Zembek L."/>
            <person name="Zhong D."/>
            <person name="Zimmer A."/>
            <person name="Zwirko Z."/>
            <person name="Jaffe D.B."/>
            <person name="Alvarez P."/>
            <person name="Brockman W."/>
            <person name="Butler J."/>
            <person name="Chin C."/>
            <person name="Gnerre S."/>
            <person name="Grabherr M."/>
            <person name="Kleber M."/>
            <person name="Mauceli E."/>
            <person name="MacCallum I."/>
        </authorList>
    </citation>
    <scope>NUCLEOTIDE SEQUENCE [LARGE SCALE GENOMIC DNA]</scope>
    <source>
        <strain evidence="2">MSH-3 / Tucson 14011-0111.49</strain>
    </source>
</reference>
<evidence type="ECO:0000313" key="2">
    <source>
        <dbReference type="Proteomes" id="UP000008744"/>
    </source>
</evidence>
<accession>B4GP23</accession>
<organism evidence="2">
    <name type="scientific">Drosophila persimilis</name>
    <name type="common">Fruit fly</name>
    <dbReference type="NCBI Taxonomy" id="7234"/>
    <lineage>
        <taxon>Eukaryota</taxon>
        <taxon>Metazoa</taxon>
        <taxon>Ecdysozoa</taxon>
        <taxon>Arthropoda</taxon>
        <taxon>Hexapoda</taxon>
        <taxon>Insecta</taxon>
        <taxon>Pterygota</taxon>
        <taxon>Neoptera</taxon>
        <taxon>Endopterygota</taxon>
        <taxon>Diptera</taxon>
        <taxon>Brachycera</taxon>
        <taxon>Muscomorpha</taxon>
        <taxon>Ephydroidea</taxon>
        <taxon>Drosophilidae</taxon>
        <taxon>Drosophila</taxon>
        <taxon>Sophophora</taxon>
    </lineage>
</organism>
<protein>
    <submittedName>
        <fullName evidence="1">GL13802</fullName>
    </submittedName>
</protein>
<dbReference type="Proteomes" id="UP000008744">
    <property type="component" value="Unassembled WGS sequence"/>
</dbReference>